<keyword evidence="1" id="KW-0812">Transmembrane</keyword>
<feature type="transmembrane region" description="Helical" evidence="1">
    <location>
        <begin position="118"/>
        <end position="139"/>
    </location>
</feature>
<name>A0A841L4W2_9SPHN</name>
<protein>
    <submittedName>
        <fullName evidence="2">Rod shape-determining protein MreD</fullName>
    </submittedName>
</protein>
<proteinExistence type="predicted"/>
<accession>A0A841L4W2</accession>
<organism evidence="2 3">
    <name type="scientific">Polymorphobacter multimanifer</name>
    <dbReference type="NCBI Taxonomy" id="1070431"/>
    <lineage>
        <taxon>Bacteria</taxon>
        <taxon>Pseudomonadati</taxon>
        <taxon>Pseudomonadota</taxon>
        <taxon>Alphaproteobacteria</taxon>
        <taxon>Sphingomonadales</taxon>
        <taxon>Sphingosinicellaceae</taxon>
        <taxon>Polymorphobacter</taxon>
    </lineage>
</organism>
<gene>
    <name evidence="2" type="ORF">FHS79_001843</name>
</gene>
<keyword evidence="3" id="KW-1185">Reference proteome</keyword>
<feature type="transmembrane region" description="Helical" evidence="1">
    <location>
        <begin position="151"/>
        <end position="171"/>
    </location>
</feature>
<reference evidence="2 3" key="1">
    <citation type="submission" date="2020-08" db="EMBL/GenBank/DDBJ databases">
        <title>Genomic Encyclopedia of Type Strains, Phase IV (KMG-IV): sequencing the most valuable type-strain genomes for metagenomic binning, comparative biology and taxonomic classification.</title>
        <authorList>
            <person name="Goeker M."/>
        </authorList>
    </citation>
    <scope>NUCLEOTIDE SEQUENCE [LARGE SCALE GENOMIC DNA]</scope>
    <source>
        <strain evidence="2 3">DSM 102189</strain>
    </source>
</reference>
<dbReference type="RefSeq" id="WP_184198669.1">
    <property type="nucleotide sequence ID" value="NZ_BMOX01000008.1"/>
</dbReference>
<dbReference type="EMBL" id="JACIIV010000012">
    <property type="protein sequence ID" value="MBB6227664.1"/>
    <property type="molecule type" value="Genomic_DNA"/>
</dbReference>
<keyword evidence="1" id="KW-0472">Membrane</keyword>
<dbReference type="Proteomes" id="UP000538147">
    <property type="component" value="Unassembled WGS sequence"/>
</dbReference>
<evidence type="ECO:0000256" key="1">
    <source>
        <dbReference type="SAM" id="Phobius"/>
    </source>
</evidence>
<sequence>MRGPAPPLRLMNPRERRSFWLGHWRLGLPALAVLGLLLLATAPLPLSLPLMPPLGLLGVFVWATFQPGLMPPWLAFLLGLVADLLLSMPFGVNATLFAAVAGFVRWFEVRYGHHAHGFDWAMAVAITAVHALLTIQLMALASHPVPLEPLAWQWLTSLFAYPAVVALCGWLQRAAFGARTAT</sequence>
<evidence type="ECO:0000313" key="2">
    <source>
        <dbReference type="EMBL" id="MBB6227664.1"/>
    </source>
</evidence>
<evidence type="ECO:0000313" key="3">
    <source>
        <dbReference type="Proteomes" id="UP000538147"/>
    </source>
</evidence>
<dbReference type="AlphaFoldDB" id="A0A841L4W2"/>
<comment type="caution">
    <text evidence="2">The sequence shown here is derived from an EMBL/GenBank/DDBJ whole genome shotgun (WGS) entry which is preliminary data.</text>
</comment>
<keyword evidence="1" id="KW-1133">Transmembrane helix</keyword>
<feature type="transmembrane region" description="Helical" evidence="1">
    <location>
        <begin position="73"/>
        <end position="106"/>
    </location>
</feature>